<sequence>MTWQDRAYRWDGHRFRRIDGTVPIPLNPHVTETTVTAGELTLGPVADGYRTGTVTVTVTHRWGTPPATVRLRFTTSGGLEPTGPAWPSITTEPVGGYLISVPGPAPLTAQTRRYAFRQPAAAAGGEMTVAMMASWSAAGRSLAEAVPGSGVPVPVRTAG</sequence>
<accession>A0AAE4D080</accession>
<dbReference type="SUPFAM" id="SSF49373">
    <property type="entry name" value="Invasin/intimin cell-adhesion fragments"/>
    <property type="match status" value="1"/>
</dbReference>
<organism evidence="1 2">
    <name type="scientific">Catenuloplanes niger</name>
    <dbReference type="NCBI Taxonomy" id="587534"/>
    <lineage>
        <taxon>Bacteria</taxon>
        <taxon>Bacillati</taxon>
        <taxon>Actinomycetota</taxon>
        <taxon>Actinomycetes</taxon>
        <taxon>Micromonosporales</taxon>
        <taxon>Micromonosporaceae</taxon>
        <taxon>Catenuloplanes</taxon>
    </lineage>
</organism>
<dbReference type="Proteomes" id="UP001183629">
    <property type="component" value="Unassembled WGS sequence"/>
</dbReference>
<dbReference type="EMBL" id="JAVDYC010000001">
    <property type="protein sequence ID" value="MDR7327659.1"/>
    <property type="molecule type" value="Genomic_DNA"/>
</dbReference>
<protein>
    <submittedName>
        <fullName evidence="1">Uncharacterized protein</fullName>
    </submittedName>
</protein>
<evidence type="ECO:0000313" key="1">
    <source>
        <dbReference type="EMBL" id="MDR7327659.1"/>
    </source>
</evidence>
<proteinExistence type="predicted"/>
<evidence type="ECO:0000313" key="2">
    <source>
        <dbReference type="Proteomes" id="UP001183629"/>
    </source>
</evidence>
<keyword evidence="2" id="KW-1185">Reference proteome</keyword>
<name>A0AAE4D080_9ACTN</name>
<dbReference type="AlphaFoldDB" id="A0AAE4D080"/>
<comment type="caution">
    <text evidence="1">The sequence shown here is derived from an EMBL/GenBank/DDBJ whole genome shotgun (WGS) entry which is preliminary data.</text>
</comment>
<gene>
    <name evidence="1" type="ORF">J2S44_007909</name>
</gene>
<dbReference type="InterPro" id="IPR008964">
    <property type="entry name" value="Invasin/intimin_cell_adhesion"/>
</dbReference>
<reference evidence="1 2" key="1">
    <citation type="submission" date="2023-07" db="EMBL/GenBank/DDBJ databases">
        <title>Sequencing the genomes of 1000 actinobacteria strains.</title>
        <authorList>
            <person name="Klenk H.-P."/>
        </authorList>
    </citation>
    <scope>NUCLEOTIDE SEQUENCE [LARGE SCALE GENOMIC DNA]</scope>
    <source>
        <strain evidence="1 2">DSM 44711</strain>
    </source>
</reference>
<dbReference type="RefSeq" id="WP_310425228.1">
    <property type="nucleotide sequence ID" value="NZ_JAVDYC010000001.1"/>
</dbReference>